<reference evidence="1" key="1">
    <citation type="submission" date="2018-05" db="EMBL/GenBank/DDBJ databases">
        <authorList>
            <person name="Lanie J.A."/>
            <person name="Ng W.-L."/>
            <person name="Kazmierczak K.M."/>
            <person name="Andrzejewski T.M."/>
            <person name="Davidsen T.M."/>
            <person name="Wayne K.J."/>
            <person name="Tettelin H."/>
            <person name="Glass J.I."/>
            <person name="Rusch D."/>
            <person name="Podicherti R."/>
            <person name="Tsui H.-C.T."/>
            <person name="Winkler M.E."/>
        </authorList>
    </citation>
    <scope>NUCLEOTIDE SEQUENCE</scope>
</reference>
<name>A0A381WFD8_9ZZZZ</name>
<accession>A0A381WFD8</accession>
<gene>
    <name evidence="1" type="ORF">METZ01_LOCUS104039</name>
</gene>
<evidence type="ECO:0000313" key="1">
    <source>
        <dbReference type="EMBL" id="SVA51185.1"/>
    </source>
</evidence>
<proteinExistence type="predicted"/>
<sequence length="367" mass="41909">MDKIIVGGLLFTIFLFGQITNNPDFSVIGDLIIDQSEDEIGLSSAGIEMAIQGYVNPFARVDVYLHKHNDESALELEESVITIERGLPLGLGLRAGKFRPDIGKINKDHAHLFPFIQAPKSMASILGEEFWAPTGFEGNILFPLPWYTKLSIGYFDEGFEDHMHDMTQNNDGHMQMLNDKSNEYDDYQKKDDEGHSNGVLSGRWSHFIDLNDVTHLELGTSGYSSDEKSLVGADLKFKWRPNKYRSLIIQGEVFQLNENRETHENDLNSQYDEENDKVKIIGYTFISYQFNKAWNMGLIEDFSTFDISENEEDNHVDKSNYNFALFFGYSPVEESSVLRIRIAPDGDDINLMAQLVWSLGPHKPHRY</sequence>
<dbReference type="EMBL" id="UINC01011625">
    <property type="protein sequence ID" value="SVA51185.1"/>
    <property type="molecule type" value="Genomic_DNA"/>
</dbReference>
<protein>
    <submittedName>
        <fullName evidence="1">Uncharacterized protein</fullName>
    </submittedName>
</protein>
<dbReference type="AlphaFoldDB" id="A0A381WFD8"/>
<organism evidence="1">
    <name type="scientific">marine metagenome</name>
    <dbReference type="NCBI Taxonomy" id="408172"/>
    <lineage>
        <taxon>unclassified sequences</taxon>
        <taxon>metagenomes</taxon>
        <taxon>ecological metagenomes</taxon>
    </lineage>
</organism>